<protein>
    <submittedName>
        <fullName evidence="5">VID27 cytoplasmic protein</fullName>
    </submittedName>
</protein>
<evidence type="ECO:0000259" key="3">
    <source>
        <dbReference type="Pfam" id="PF17747"/>
    </source>
</evidence>
<comment type="caution">
    <text evidence="5">The sequence shown here is derived from an EMBL/GenBank/DDBJ whole genome shotgun (WGS) entry which is preliminary data.</text>
</comment>
<dbReference type="Pfam" id="PF08553">
    <property type="entry name" value="VID27"/>
    <property type="match status" value="1"/>
</dbReference>
<dbReference type="Proteomes" id="UP000298030">
    <property type="component" value="Unassembled WGS sequence"/>
</dbReference>
<proteinExistence type="predicted"/>
<keyword evidence="6" id="KW-1185">Reference proteome</keyword>
<gene>
    <name evidence="5" type="ORF">FA13DRAFT_1772078</name>
</gene>
<dbReference type="GO" id="GO:0005634">
    <property type="term" value="C:nucleus"/>
    <property type="evidence" value="ECO:0007669"/>
    <property type="project" value="TreeGrafter"/>
</dbReference>
<dbReference type="InterPro" id="IPR040979">
    <property type="entry name" value="Vid27_N"/>
</dbReference>
<reference evidence="5 6" key="1">
    <citation type="journal article" date="2019" name="Nat. Ecol. Evol.">
        <title>Megaphylogeny resolves global patterns of mushroom evolution.</title>
        <authorList>
            <person name="Varga T."/>
            <person name="Krizsan K."/>
            <person name="Foldi C."/>
            <person name="Dima B."/>
            <person name="Sanchez-Garcia M."/>
            <person name="Sanchez-Ramirez S."/>
            <person name="Szollosi G.J."/>
            <person name="Szarkandi J.G."/>
            <person name="Papp V."/>
            <person name="Albert L."/>
            <person name="Andreopoulos W."/>
            <person name="Angelini C."/>
            <person name="Antonin V."/>
            <person name="Barry K.W."/>
            <person name="Bougher N.L."/>
            <person name="Buchanan P."/>
            <person name="Buyck B."/>
            <person name="Bense V."/>
            <person name="Catcheside P."/>
            <person name="Chovatia M."/>
            <person name="Cooper J."/>
            <person name="Damon W."/>
            <person name="Desjardin D."/>
            <person name="Finy P."/>
            <person name="Geml J."/>
            <person name="Haridas S."/>
            <person name="Hughes K."/>
            <person name="Justo A."/>
            <person name="Karasinski D."/>
            <person name="Kautmanova I."/>
            <person name="Kiss B."/>
            <person name="Kocsube S."/>
            <person name="Kotiranta H."/>
            <person name="LaButti K.M."/>
            <person name="Lechner B.E."/>
            <person name="Liimatainen K."/>
            <person name="Lipzen A."/>
            <person name="Lukacs Z."/>
            <person name="Mihaltcheva S."/>
            <person name="Morgado L.N."/>
            <person name="Niskanen T."/>
            <person name="Noordeloos M.E."/>
            <person name="Ohm R.A."/>
            <person name="Ortiz-Santana B."/>
            <person name="Ovrebo C."/>
            <person name="Racz N."/>
            <person name="Riley R."/>
            <person name="Savchenko A."/>
            <person name="Shiryaev A."/>
            <person name="Soop K."/>
            <person name="Spirin V."/>
            <person name="Szebenyi C."/>
            <person name="Tomsovsky M."/>
            <person name="Tulloss R.E."/>
            <person name="Uehling J."/>
            <person name="Grigoriev I.V."/>
            <person name="Vagvolgyi C."/>
            <person name="Papp T."/>
            <person name="Martin F.M."/>
            <person name="Miettinen O."/>
            <person name="Hibbett D.S."/>
            <person name="Nagy L.G."/>
        </authorList>
    </citation>
    <scope>NUCLEOTIDE SEQUENCE [LARGE SCALE GENOMIC DNA]</scope>
    <source>
        <strain evidence="5 6">FP101781</strain>
    </source>
</reference>
<dbReference type="InterPro" id="IPR011045">
    <property type="entry name" value="N2O_reductase_N"/>
</dbReference>
<feature type="domain" description="Vid27 N-terminal" evidence="4">
    <location>
        <begin position="1"/>
        <end position="166"/>
    </location>
</feature>
<dbReference type="SUPFAM" id="SSF50974">
    <property type="entry name" value="Nitrous oxide reductase, N-terminal domain"/>
    <property type="match status" value="1"/>
</dbReference>
<feature type="region of interest" description="Disordered" evidence="1">
    <location>
        <begin position="173"/>
        <end position="216"/>
    </location>
</feature>
<sequence>MNIFRSLIGKVWQDPNAAEVVKISSGQLHLVRAGELRSNRECIYNEAMATIRRIPSLEHNFQLVVTRVYEDEDQELLEDDDETDEERVFLIGEELEFRAAQNADGDAAFVWRDLQGDVDELFEFDCGDTNEPTRAFFETCMYRAMYERKYKRSADAAPENALDEFQYRLKPKAVPKARPTPRASSSYHVKEKPAPVEEPTEMPGQEATSRKSLGLTPVSLPNSESVLSLEAQLFRWDDDIEEFHCDGIVNAQILKSTDTTYRYWLCASTSAGPLLCHQFSSDMNQRLSRKMKTLTWNNLPEGAAQGDSWLFMFNDEEDYGTFTQAFQSSMWETRNELPWGKVKADEQDYVMRAANDEDVEMRDVEDESEDEEDVIAALDPDEGRVSKPSDDEEEEEYPSDEDEPRMPIGDKNDRNSQLTVGYKGDRSFVVRGSNIGVFRHTADKNDSIKYYATISKLSTPKGKEFKPKHVMLHDQDTKMVLMNPENPNSLFSMDIERGKVVEEWKVHDDIPVLNITPENKFAPTTREQTLVGASGNAIFRIDPRISGSKLVDTQYKQYVSKNKFSGVVTTAAGKLAVASEKGDIRLFDSIGKNAKTALPPLGDPILGIDVTADGRWVVATTKTYLLLIDTLIGEGRYSGQLGFDRSFPATAKPIPRRLQLKPEHVAYMGHNVSFTPARFNQGEGQTENAIVTSTGPFVIAWDFAKLKKGYNDMYEIKKYEDHVVQDNFKFGDDKEIVVALSNNVLGVNKKNLKRPTRQSLAAPMGHSRSSIVNTPY</sequence>
<dbReference type="STRING" id="71717.A0A4Y7TQ51"/>
<dbReference type="Pfam" id="PF17748">
    <property type="entry name" value="VID27_N"/>
    <property type="match status" value="1"/>
</dbReference>
<accession>A0A4Y7TQ51</accession>
<feature type="compositionally biased region" description="Polar residues" evidence="1">
    <location>
        <begin position="767"/>
        <end position="776"/>
    </location>
</feature>
<feature type="compositionally biased region" description="Acidic residues" evidence="1">
    <location>
        <begin position="356"/>
        <end position="374"/>
    </location>
</feature>
<evidence type="ECO:0000259" key="2">
    <source>
        <dbReference type="Pfam" id="PF08553"/>
    </source>
</evidence>
<evidence type="ECO:0000259" key="4">
    <source>
        <dbReference type="Pfam" id="PF17748"/>
    </source>
</evidence>
<dbReference type="InterPro" id="IPR040768">
    <property type="entry name" value="Vid27_PH"/>
</dbReference>
<feature type="compositionally biased region" description="Acidic residues" evidence="1">
    <location>
        <begin position="390"/>
        <end position="403"/>
    </location>
</feature>
<evidence type="ECO:0000256" key="1">
    <source>
        <dbReference type="SAM" id="MobiDB-lite"/>
    </source>
</evidence>
<feature type="domain" description="Vacuolar import/degradation Vid27 C-terminal" evidence="2">
    <location>
        <begin position="414"/>
        <end position="764"/>
    </location>
</feature>
<organism evidence="5 6">
    <name type="scientific">Coprinellus micaceus</name>
    <name type="common">Glistening ink-cap mushroom</name>
    <name type="synonym">Coprinus micaceus</name>
    <dbReference type="NCBI Taxonomy" id="71717"/>
    <lineage>
        <taxon>Eukaryota</taxon>
        <taxon>Fungi</taxon>
        <taxon>Dikarya</taxon>
        <taxon>Basidiomycota</taxon>
        <taxon>Agaricomycotina</taxon>
        <taxon>Agaricomycetes</taxon>
        <taxon>Agaricomycetidae</taxon>
        <taxon>Agaricales</taxon>
        <taxon>Agaricineae</taxon>
        <taxon>Psathyrellaceae</taxon>
        <taxon>Coprinellus</taxon>
    </lineage>
</organism>
<feature type="region of interest" description="Disordered" evidence="1">
    <location>
        <begin position="354"/>
        <end position="419"/>
    </location>
</feature>
<name>A0A4Y7TQ51_COPMI</name>
<dbReference type="OrthoDB" id="10251113at2759"/>
<evidence type="ECO:0000313" key="6">
    <source>
        <dbReference type="Proteomes" id="UP000298030"/>
    </source>
</evidence>
<feature type="region of interest" description="Disordered" evidence="1">
    <location>
        <begin position="755"/>
        <end position="776"/>
    </location>
</feature>
<dbReference type="Pfam" id="PF17747">
    <property type="entry name" value="VID27_PH"/>
    <property type="match status" value="1"/>
</dbReference>
<dbReference type="InterPro" id="IPR040458">
    <property type="entry name" value="Vid27"/>
</dbReference>
<dbReference type="GO" id="GO:0005737">
    <property type="term" value="C:cytoplasm"/>
    <property type="evidence" value="ECO:0007669"/>
    <property type="project" value="TreeGrafter"/>
</dbReference>
<evidence type="ECO:0000313" key="5">
    <source>
        <dbReference type="EMBL" id="TEB35702.1"/>
    </source>
</evidence>
<dbReference type="EMBL" id="QPFP01000007">
    <property type="protein sequence ID" value="TEB35702.1"/>
    <property type="molecule type" value="Genomic_DNA"/>
</dbReference>
<dbReference type="PANTHER" id="PTHR31913:SF0">
    <property type="entry name" value="VACUOLAR IMPORT AND DEGRADATION PROTEIN 27"/>
    <property type="match status" value="1"/>
</dbReference>
<feature type="compositionally biased region" description="Basic and acidic residues" evidence="1">
    <location>
        <begin position="404"/>
        <end position="414"/>
    </location>
</feature>
<dbReference type="InterPro" id="IPR013863">
    <property type="entry name" value="VID27_C"/>
</dbReference>
<dbReference type="AlphaFoldDB" id="A0A4Y7TQ51"/>
<feature type="domain" description="Vid27 PH-like" evidence="3">
    <location>
        <begin position="226"/>
        <end position="333"/>
    </location>
</feature>
<dbReference type="PANTHER" id="PTHR31913">
    <property type="entry name" value="VACUOLAR IMPORT AND DEGRADATION PROTEIN 27"/>
    <property type="match status" value="1"/>
</dbReference>